<keyword evidence="3" id="KW-0804">Transcription</keyword>
<dbReference type="OrthoDB" id="2596881at2759"/>
<keyword evidence="1" id="KW-0805">Transcription regulation</keyword>
<dbReference type="InterPro" id="IPR000837">
    <property type="entry name" value="AP-1"/>
</dbReference>
<proteinExistence type="predicted"/>
<organism evidence="4 5">
    <name type="scientific">Lepeophtheirus salmonis</name>
    <name type="common">Salmon louse</name>
    <name type="synonym">Caligus salmonis</name>
    <dbReference type="NCBI Taxonomy" id="72036"/>
    <lineage>
        <taxon>Eukaryota</taxon>
        <taxon>Metazoa</taxon>
        <taxon>Ecdysozoa</taxon>
        <taxon>Arthropoda</taxon>
        <taxon>Crustacea</taxon>
        <taxon>Multicrustacea</taxon>
        <taxon>Hexanauplia</taxon>
        <taxon>Copepoda</taxon>
        <taxon>Siphonostomatoida</taxon>
        <taxon>Caligidae</taxon>
        <taxon>Lepeophtheirus</taxon>
    </lineage>
</organism>
<gene>
    <name evidence="4" type="ORF">LSAA_10186</name>
</gene>
<dbReference type="GO" id="GO:0005634">
    <property type="term" value="C:nucleus"/>
    <property type="evidence" value="ECO:0007669"/>
    <property type="project" value="TreeGrafter"/>
</dbReference>
<keyword evidence="2" id="KW-0238">DNA-binding</keyword>
<evidence type="ECO:0000256" key="3">
    <source>
        <dbReference type="ARBA" id="ARBA00023163"/>
    </source>
</evidence>
<dbReference type="PROSITE" id="PS50217">
    <property type="entry name" value="BZIP"/>
    <property type="match status" value="1"/>
</dbReference>
<dbReference type="Gene3D" id="1.20.5.170">
    <property type="match status" value="1"/>
</dbReference>
<protein>
    <submittedName>
        <fullName evidence="4">ATF3</fullName>
    </submittedName>
</protein>
<evidence type="ECO:0000256" key="1">
    <source>
        <dbReference type="ARBA" id="ARBA00023015"/>
    </source>
</evidence>
<dbReference type="GO" id="GO:0000981">
    <property type="term" value="F:DNA-binding transcription factor activity, RNA polymerase II-specific"/>
    <property type="evidence" value="ECO:0007669"/>
    <property type="project" value="TreeGrafter"/>
</dbReference>
<dbReference type="AlphaFoldDB" id="A0A7R8H8F3"/>
<dbReference type="EMBL" id="HG994584">
    <property type="protein sequence ID" value="CAF2937352.1"/>
    <property type="molecule type" value="Genomic_DNA"/>
</dbReference>
<evidence type="ECO:0000313" key="5">
    <source>
        <dbReference type="Proteomes" id="UP000675881"/>
    </source>
</evidence>
<dbReference type="Pfam" id="PF00170">
    <property type="entry name" value="bZIP_1"/>
    <property type="match status" value="1"/>
</dbReference>
<dbReference type="PANTHER" id="PTHR23351">
    <property type="entry name" value="FOS TRANSCRIPTION FACTOR-RELATED"/>
    <property type="match status" value="1"/>
</dbReference>
<dbReference type="GO" id="GO:0000978">
    <property type="term" value="F:RNA polymerase II cis-regulatory region sequence-specific DNA binding"/>
    <property type="evidence" value="ECO:0007669"/>
    <property type="project" value="TreeGrafter"/>
</dbReference>
<name>A0A7R8H8F3_LEPSM</name>
<dbReference type="SMART" id="SM00338">
    <property type="entry name" value="BRLZ"/>
    <property type="match status" value="1"/>
</dbReference>
<evidence type="ECO:0000313" key="4">
    <source>
        <dbReference type="EMBL" id="CAF2937352.1"/>
    </source>
</evidence>
<sequence>MDPSLSLNVHLAVPQNSHSESHTPNTPEILNSIVNMTNGPFANFASSNSSSSAIPNNEDRTLSSSTTTSALVSNVSSPLTHFSAGTPEKSCSGLSVQQYCSQFIKEGLKMKVKRKLGANNSTKEDPLPRLLQYQSLLALKSKKNFLSPDDLAKRLRRRERNKLAATKCRNKKKAQFTVLAQEHEDLKRQHVSFKSESARLEIEKRKLTEVLEKHKALIPSCPLFLVKQEESSTTVTEKEMDPSLEFRRSCSFSNTQQSANSDFFLAKSAITQSFYDLSSRLSCFHSNQPAIFPTNLIKWSGPL</sequence>
<dbReference type="InterPro" id="IPR004827">
    <property type="entry name" value="bZIP"/>
</dbReference>
<keyword evidence="5" id="KW-1185">Reference proteome</keyword>
<dbReference type="PRINTS" id="PR00042">
    <property type="entry name" value="LEUZIPPRFOS"/>
</dbReference>
<dbReference type="SUPFAM" id="SSF57959">
    <property type="entry name" value="Leucine zipper domain"/>
    <property type="match status" value="1"/>
</dbReference>
<reference evidence="4" key="1">
    <citation type="submission" date="2021-02" db="EMBL/GenBank/DDBJ databases">
        <authorList>
            <person name="Bekaert M."/>
        </authorList>
    </citation>
    <scope>NUCLEOTIDE SEQUENCE</scope>
    <source>
        <strain evidence="4">IoA-00</strain>
    </source>
</reference>
<dbReference type="Proteomes" id="UP000675881">
    <property type="component" value="Chromosome 5"/>
</dbReference>
<dbReference type="InterPro" id="IPR046347">
    <property type="entry name" value="bZIP_sf"/>
</dbReference>
<dbReference type="PROSITE" id="PS00036">
    <property type="entry name" value="BZIP_BASIC"/>
    <property type="match status" value="1"/>
</dbReference>
<evidence type="ECO:0000256" key="2">
    <source>
        <dbReference type="ARBA" id="ARBA00023125"/>
    </source>
</evidence>
<accession>A0A7R8H8F3</accession>
<dbReference type="PANTHER" id="PTHR23351:SF24">
    <property type="entry name" value="ACTIVATING TRANSCRIPTION FACTOR 3-RELATED"/>
    <property type="match status" value="1"/>
</dbReference>